<gene>
    <name evidence="2" type="ORF">VFH_IV049200</name>
</gene>
<protein>
    <recommendedName>
        <fullName evidence="1">Reverse transcriptase zinc-binding domain-containing protein</fullName>
    </recommendedName>
</protein>
<dbReference type="InterPro" id="IPR026960">
    <property type="entry name" value="RVT-Znf"/>
</dbReference>
<evidence type="ECO:0000313" key="3">
    <source>
        <dbReference type="Proteomes" id="UP001157006"/>
    </source>
</evidence>
<dbReference type="Proteomes" id="UP001157006">
    <property type="component" value="Chromosome 4"/>
</dbReference>
<proteinExistence type="predicted"/>
<dbReference type="EMBL" id="OX451739">
    <property type="protein sequence ID" value="CAI8607673.1"/>
    <property type="molecule type" value="Genomic_DNA"/>
</dbReference>
<sequence length="262" mass="30256">MFGDGEVLVSHIQYADDTLITGTKSWKNVWAIKAILQLFELVSGLKVNFYKSCLIGINIYEVWLVEVEFVLNRKVGGTPFKYLGIPVGGNHRNLSLWKGVIDAISKSEVTQVETIKHLAVAWNCLISLKISILAWRVWQNRLLTRDNLVKRDILDESQNSCPFDCAKEENISHIFFECPSTLATWSEIFRWLGFMFAMHNSSWQNFVQFAGITQRGSVFKERSAIFDIQAGSWRWLKPKIKRFSFNLFHWISNPKVCIGWTD</sequence>
<keyword evidence="3" id="KW-1185">Reference proteome</keyword>
<accession>A0AAV1ADE1</accession>
<organism evidence="2 3">
    <name type="scientific">Vicia faba</name>
    <name type="common">Broad bean</name>
    <name type="synonym">Faba vulgaris</name>
    <dbReference type="NCBI Taxonomy" id="3906"/>
    <lineage>
        <taxon>Eukaryota</taxon>
        <taxon>Viridiplantae</taxon>
        <taxon>Streptophyta</taxon>
        <taxon>Embryophyta</taxon>
        <taxon>Tracheophyta</taxon>
        <taxon>Spermatophyta</taxon>
        <taxon>Magnoliopsida</taxon>
        <taxon>eudicotyledons</taxon>
        <taxon>Gunneridae</taxon>
        <taxon>Pentapetalae</taxon>
        <taxon>rosids</taxon>
        <taxon>fabids</taxon>
        <taxon>Fabales</taxon>
        <taxon>Fabaceae</taxon>
        <taxon>Papilionoideae</taxon>
        <taxon>50 kb inversion clade</taxon>
        <taxon>NPAAA clade</taxon>
        <taxon>Hologalegina</taxon>
        <taxon>IRL clade</taxon>
        <taxon>Fabeae</taxon>
        <taxon>Vicia</taxon>
    </lineage>
</organism>
<dbReference type="AlphaFoldDB" id="A0AAV1ADE1"/>
<evidence type="ECO:0000259" key="1">
    <source>
        <dbReference type="Pfam" id="PF13966"/>
    </source>
</evidence>
<dbReference type="Pfam" id="PF13966">
    <property type="entry name" value="zf-RVT"/>
    <property type="match status" value="1"/>
</dbReference>
<feature type="domain" description="Reverse transcriptase zinc-binding" evidence="1">
    <location>
        <begin position="113"/>
        <end position="185"/>
    </location>
</feature>
<dbReference type="PANTHER" id="PTHR33116:SF78">
    <property type="entry name" value="OS12G0587133 PROTEIN"/>
    <property type="match status" value="1"/>
</dbReference>
<reference evidence="2 3" key="1">
    <citation type="submission" date="2023-01" db="EMBL/GenBank/DDBJ databases">
        <authorList>
            <person name="Kreplak J."/>
        </authorList>
    </citation>
    <scope>NUCLEOTIDE SEQUENCE [LARGE SCALE GENOMIC DNA]</scope>
</reference>
<dbReference type="PANTHER" id="PTHR33116">
    <property type="entry name" value="REVERSE TRANSCRIPTASE ZINC-BINDING DOMAIN-CONTAINING PROTEIN-RELATED-RELATED"/>
    <property type="match status" value="1"/>
</dbReference>
<name>A0AAV1ADE1_VICFA</name>
<evidence type="ECO:0000313" key="2">
    <source>
        <dbReference type="EMBL" id="CAI8607673.1"/>
    </source>
</evidence>